<sequence length="772" mass="89144">MELTTRIEYRTSWGQNLFLRSGERLYPLEYTEGDIWTGTISDLKPGKPFEYRYEVHQDGVCIRSEWESHRIVPGEETAGNGSGILYGSKARLEVRDFWQDVPAGLPLQSAPFRSGVFSLVRGKVWKAAGTAVPVFSLRSEKSFGVGEFNDLKLLVDWAAATGQKVIQLLPVNDTTMTGTWEDSYPYNANSSFALHPQFIHLPDAGVVEDEEYLRLRDELNVLPQVDYEKVNREKLRLLRKAFKKTWKRVSATKAYRKFVEENASWLQPYAAYCVLRDDFGTADFTRWKSDKGDFRTYKPGKVRKYVSAGQNEPDFWCFVQYHLHLQLSAARDHAHSKGVVFKGDLPIGVSRTSADAWVDRRLFNMDSQAGAPPDAFSAEGQNWGFPTYNWEEMSKDGYAWWKSRLKTMSQYFDAFRIDHILGFFRIWEIPSDAVHGLLGHFNPAMPYSSEELSRLGFDMPSGRYSQPYIDDFLIDGVFGEYAAEVKKKYVRDGRLRNRYASQRKVAEAFPGKDEKSVALRSGLMHIIDNVLFVEDTKKKGFWHPRIASQYTYSYSLLDEYRRLAFNRLYDDFFYRRHNAFWKDSAMRKLPSLLTATGMLACGEDLGMIPDCVPEVMREYSILSLEIQRMPKRLYENFADTSRYPYYSVCSTSTHDMNPIRAWWEEDRAMTDKFWHEVLGEQGDAPLSCGPQICRRIVKMHLDSPSMLAIMPLQDWLSMDGDLRLEDPSAERINMPAVARYYWRYRMHLTLENLLSQSGFNASVSEMVASSGR</sequence>
<evidence type="ECO:0000313" key="12">
    <source>
        <dbReference type="EMBL" id="MBO8453511.1"/>
    </source>
</evidence>
<evidence type="ECO:0000256" key="10">
    <source>
        <dbReference type="ARBA" id="ARBA00031423"/>
    </source>
</evidence>
<evidence type="ECO:0000256" key="3">
    <source>
        <dbReference type="ARBA" id="ARBA00005684"/>
    </source>
</evidence>
<evidence type="ECO:0000256" key="7">
    <source>
        <dbReference type="ARBA" id="ARBA00022676"/>
    </source>
</evidence>
<dbReference type="GO" id="GO:0005737">
    <property type="term" value="C:cytoplasm"/>
    <property type="evidence" value="ECO:0007669"/>
    <property type="project" value="UniProtKB-SubCell"/>
</dbReference>
<evidence type="ECO:0000313" key="13">
    <source>
        <dbReference type="Proteomes" id="UP000771749"/>
    </source>
</evidence>
<dbReference type="GO" id="GO:0004134">
    <property type="term" value="F:4-alpha-glucanotransferase activity"/>
    <property type="evidence" value="ECO:0007669"/>
    <property type="project" value="UniProtKB-EC"/>
</dbReference>
<proteinExistence type="inferred from homology"/>
<gene>
    <name evidence="12" type="ORF">IAC07_02155</name>
</gene>
<keyword evidence="6" id="KW-0963">Cytoplasm</keyword>
<dbReference type="GO" id="GO:0005975">
    <property type="term" value="P:carbohydrate metabolic process"/>
    <property type="evidence" value="ECO:0007669"/>
    <property type="project" value="InterPro"/>
</dbReference>
<accession>A0A940DMM3</accession>
<dbReference type="AlphaFoldDB" id="A0A940DMM3"/>
<comment type="subcellular location">
    <subcellularLocation>
        <location evidence="2">Cytoplasm</location>
    </subcellularLocation>
</comment>
<name>A0A940DMM3_9BACT</name>
<organism evidence="12 13">
    <name type="scientific">Candidatus Cryptobacteroides gallistercoris</name>
    <dbReference type="NCBI Taxonomy" id="2840765"/>
    <lineage>
        <taxon>Bacteria</taxon>
        <taxon>Pseudomonadati</taxon>
        <taxon>Bacteroidota</taxon>
        <taxon>Bacteroidia</taxon>
        <taxon>Bacteroidales</taxon>
        <taxon>Candidatus Cryptobacteroides</taxon>
    </lineage>
</organism>
<reference evidence="12" key="2">
    <citation type="journal article" date="2021" name="PeerJ">
        <title>Extensive microbial diversity within the chicken gut microbiome revealed by metagenomics and culture.</title>
        <authorList>
            <person name="Gilroy R."/>
            <person name="Ravi A."/>
            <person name="Getino M."/>
            <person name="Pursley I."/>
            <person name="Horton D.L."/>
            <person name="Alikhan N.F."/>
            <person name="Baker D."/>
            <person name="Gharbi K."/>
            <person name="Hall N."/>
            <person name="Watson M."/>
            <person name="Adriaenssens E.M."/>
            <person name="Foster-Nyarko E."/>
            <person name="Jarju S."/>
            <person name="Secka A."/>
            <person name="Antonio M."/>
            <person name="Oren A."/>
            <person name="Chaudhuri R.R."/>
            <person name="La Ragione R."/>
            <person name="Hildebrand F."/>
            <person name="Pallen M.J."/>
        </authorList>
    </citation>
    <scope>NUCLEOTIDE SEQUENCE</scope>
    <source>
        <strain evidence="12">F1-3629</strain>
    </source>
</reference>
<dbReference type="Gene3D" id="3.20.20.80">
    <property type="entry name" value="Glycosidases"/>
    <property type="match status" value="2"/>
</dbReference>
<dbReference type="PANTHER" id="PTHR32518">
    <property type="match status" value="1"/>
</dbReference>
<evidence type="ECO:0000256" key="1">
    <source>
        <dbReference type="ARBA" id="ARBA00000439"/>
    </source>
</evidence>
<keyword evidence="7" id="KW-0328">Glycosyltransferase</keyword>
<keyword evidence="8" id="KW-0808">Transferase</keyword>
<dbReference type="EMBL" id="JADIMJ010000035">
    <property type="protein sequence ID" value="MBO8453511.1"/>
    <property type="molecule type" value="Genomic_DNA"/>
</dbReference>
<dbReference type="SUPFAM" id="SSF51445">
    <property type="entry name" value="(Trans)glycosidases"/>
    <property type="match status" value="1"/>
</dbReference>
<evidence type="ECO:0000256" key="11">
    <source>
        <dbReference type="ARBA" id="ARBA00031501"/>
    </source>
</evidence>
<dbReference type="GO" id="GO:0030246">
    <property type="term" value="F:carbohydrate binding"/>
    <property type="evidence" value="ECO:0007669"/>
    <property type="project" value="InterPro"/>
</dbReference>
<dbReference type="Pfam" id="PF02446">
    <property type="entry name" value="Glyco_hydro_77"/>
    <property type="match status" value="1"/>
</dbReference>
<dbReference type="Proteomes" id="UP000771749">
    <property type="component" value="Unassembled WGS sequence"/>
</dbReference>
<evidence type="ECO:0000256" key="6">
    <source>
        <dbReference type="ARBA" id="ARBA00022490"/>
    </source>
</evidence>
<dbReference type="PANTHER" id="PTHR32518:SF3">
    <property type="entry name" value="4-ALPHA-GLUCANOTRANSFERASE"/>
    <property type="match status" value="1"/>
</dbReference>
<evidence type="ECO:0000256" key="5">
    <source>
        <dbReference type="ARBA" id="ARBA00020295"/>
    </source>
</evidence>
<comment type="caution">
    <text evidence="12">The sequence shown here is derived from an EMBL/GenBank/DDBJ whole genome shotgun (WGS) entry which is preliminary data.</text>
</comment>
<dbReference type="SUPFAM" id="SSF49452">
    <property type="entry name" value="Starch-binding domain-like"/>
    <property type="match status" value="1"/>
</dbReference>
<evidence type="ECO:0000256" key="2">
    <source>
        <dbReference type="ARBA" id="ARBA00004496"/>
    </source>
</evidence>
<dbReference type="InterPro" id="IPR013784">
    <property type="entry name" value="Carb-bd-like_fold"/>
</dbReference>
<dbReference type="InterPro" id="IPR003385">
    <property type="entry name" value="Glyco_hydro_77"/>
</dbReference>
<dbReference type="EC" id="2.4.1.25" evidence="4"/>
<evidence type="ECO:0000256" key="8">
    <source>
        <dbReference type="ARBA" id="ARBA00022679"/>
    </source>
</evidence>
<protein>
    <recommendedName>
        <fullName evidence="5">4-alpha-glucanotransferase</fullName>
        <ecNumber evidence="4">2.4.1.25</ecNumber>
    </recommendedName>
    <alternativeName>
        <fullName evidence="10">Amylomaltase</fullName>
    </alternativeName>
    <alternativeName>
        <fullName evidence="11">Disproportionating enzyme</fullName>
    </alternativeName>
</protein>
<keyword evidence="9" id="KW-0119">Carbohydrate metabolism</keyword>
<comment type="catalytic activity">
    <reaction evidence="1">
        <text>Transfers a segment of a (1-&gt;4)-alpha-D-glucan to a new position in an acceptor, which may be glucose or a (1-&gt;4)-alpha-D-glucan.</text>
        <dbReference type="EC" id="2.4.1.25"/>
    </reaction>
</comment>
<reference evidence="12" key="1">
    <citation type="submission" date="2020-10" db="EMBL/GenBank/DDBJ databases">
        <authorList>
            <person name="Gilroy R."/>
        </authorList>
    </citation>
    <scope>NUCLEOTIDE SEQUENCE</scope>
    <source>
        <strain evidence="12">F1-3629</strain>
    </source>
</reference>
<comment type="similarity">
    <text evidence="3">Belongs to the disproportionating enzyme family.</text>
</comment>
<dbReference type="InterPro" id="IPR017853">
    <property type="entry name" value="GH"/>
</dbReference>
<evidence type="ECO:0000256" key="9">
    <source>
        <dbReference type="ARBA" id="ARBA00023277"/>
    </source>
</evidence>
<evidence type="ECO:0000256" key="4">
    <source>
        <dbReference type="ARBA" id="ARBA00012560"/>
    </source>
</evidence>